<dbReference type="AlphaFoldDB" id="A0A8E5MI11"/>
<dbReference type="RefSeq" id="XP_042998194.1">
    <property type="nucleotide sequence ID" value="XM_043142260.1"/>
</dbReference>
<protein>
    <recommendedName>
        <fullName evidence="4">ATP-citrate synthase/succinyl-CoA ligase C-terminal domain-containing protein</fullName>
    </recommendedName>
</protein>
<dbReference type="GO" id="GO:0005739">
    <property type="term" value="C:mitochondrion"/>
    <property type="evidence" value="ECO:0007669"/>
    <property type="project" value="TreeGrafter"/>
</dbReference>
<dbReference type="GeneID" id="66065540"/>
<keyword evidence="3" id="KW-0067">ATP-binding</keyword>
<dbReference type="GO" id="GO:0004775">
    <property type="term" value="F:succinate-CoA ligase (ADP-forming) activity"/>
    <property type="evidence" value="ECO:0007669"/>
    <property type="project" value="TreeGrafter"/>
</dbReference>
<dbReference type="PANTHER" id="PTHR11815">
    <property type="entry name" value="SUCCINYL-COA SYNTHETASE BETA CHAIN"/>
    <property type="match status" value="1"/>
</dbReference>
<reference evidence="5" key="1">
    <citation type="submission" date="2020-03" db="EMBL/GenBank/DDBJ databases">
        <title>A mixture of massive structural variations and highly conserved coding sequences in Ustilaginoidea virens genome.</title>
        <authorList>
            <person name="Zhang K."/>
            <person name="Zhao Z."/>
            <person name="Zhang Z."/>
            <person name="Li Y."/>
            <person name="Hsiang T."/>
            <person name="Sun W."/>
        </authorList>
    </citation>
    <scope>NUCLEOTIDE SEQUENCE</scope>
    <source>
        <strain evidence="5">UV-8b</strain>
    </source>
</reference>
<evidence type="ECO:0000256" key="1">
    <source>
        <dbReference type="ARBA" id="ARBA00022532"/>
    </source>
</evidence>
<dbReference type="GO" id="GO:0006104">
    <property type="term" value="P:succinyl-CoA metabolic process"/>
    <property type="evidence" value="ECO:0007669"/>
    <property type="project" value="TreeGrafter"/>
</dbReference>
<keyword evidence="2" id="KW-0547">Nucleotide-binding</keyword>
<dbReference type="InterPro" id="IPR016102">
    <property type="entry name" value="Succinyl-CoA_synth-like"/>
</dbReference>
<name>A0A8E5MI11_USTVR</name>
<dbReference type="GO" id="GO:0042709">
    <property type="term" value="C:succinate-CoA ligase complex"/>
    <property type="evidence" value="ECO:0007669"/>
    <property type="project" value="TreeGrafter"/>
</dbReference>
<dbReference type="PANTHER" id="PTHR11815:SF1">
    <property type="entry name" value="SUCCINATE--COA LIGASE [ADP-FORMING] SUBUNIT BETA, MITOCHONDRIAL"/>
    <property type="match status" value="1"/>
</dbReference>
<sequence>MTGDIGNIGNIVNGAGLAMTTNEDIEFHGGGERQSRCGRQTTKDTITQALRIMTRDQRVKAILVNMEGREIANLAPGLTRCDMIAESISQATSELDTKMPMVLEEADSELAMESYFGEAARRVVELAKSA</sequence>
<dbReference type="GO" id="GO:0005524">
    <property type="term" value="F:ATP binding"/>
    <property type="evidence" value="ECO:0007669"/>
    <property type="project" value="UniProtKB-KW"/>
</dbReference>
<dbReference type="KEGG" id="uvi:66065540"/>
<dbReference type="SUPFAM" id="SSF52210">
    <property type="entry name" value="Succinyl-CoA synthetase domains"/>
    <property type="match status" value="1"/>
</dbReference>
<dbReference type="Gene3D" id="3.40.50.261">
    <property type="entry name" value="Succinyl-CoA synthetase domains"/>
    <property type="match status" value="1"/>
</dbReference>
<dbReference type="Pfam" id="PF00549">
    <property type="entry name" value="Ligase_CoA"/>
    <property type="match status" value="1"/>
</dbReference>
<dbReference type="Proteomes" id="UP000027002">
    <property type="component" value="Chromosome 4"/>
</dbReference>
<evidence type="ECO:0000313" key="5">
    <source>
        <dbReference type="EMBL" id="QUC20521.1"/>
    </source>
</evidence>
<gene>
    <name evidence="5" type="ORF">UV8b_04762</name>
</gene>
<organism evidence="5 6">
    <name type="scientific">Ustilaginoidea virens</name>
    <name type="common">Rice false smut fungus</name>
    <name type="synonym">Villosiclava virens</name>
    <dbReference type="NCBI Taxonomy" id="1159556"/>
    <lineage>
        <taxon>Eukaryota</taxon>
        <taxon>Fungi</taxon>
        <taxon>Dikarya</taxon>
        <taxon>Ascomycota</taxon>
        <taxon>Pezizomycotina</taxon>
        <taxon>Sordariomycetes</taxon>
        <taxon>Hypocreomycetidae</taxon>
        <taxon>Hypocreales</taxon>
        <taxon>Clavicipitaceae</taxon>
        <taxon>Ustilaginoidea</taxon>
    </lineage>
</organism>
<keyword evidence="6" id="KW-1185">Reference proteome</keyword>
<accession>A0A8E5MI11</accession>
<dbReference type="OrthoDB" id="1664372at2759"/>
<evidence type="ECO:0000256" key="2">
    <source>
        <dbReference type="ARBA" id="ARBA00022741"/>
    </source>
</evidence>
<dbReference type="GO" id="GO:0006099">
    <property type="term" value="P:tricarboxylic acid cycle"/>
    <property type="evidence" value="ECO:0007669"/>
    <property type="project" value="UniProtKB-KW"/>
</dbReference>
<dbReference type="InterPro" id="IPR005811">
    <property type="entry name" value="SUCC_ACL_C"/>
</dbReference>
<dbReference type="EMBL" id="CP072756">
    <property type="protein sequence ID" value="QUC20521.1"/>
    <property type="molecule type" value="Genomic_DNA"/>
</dbReference>
<evidence type="ECO:0000259" key="4">
    <source>
        <dbReference type="Pfam" id="PF00549"/>
    </source>
</evidence>
<proteinExistence type="predicted"/>
<keyword evidence="1" id="KW-0816">Tricarboxylic acid cycle</keyword>
<evidence type="ECO:0000313" key="6">
    <source>
        <dbReference type="Proteomes" id="UP000027002"/>
    </source>
</evidence>
<evidence type="ECO:0000256" key="3">
    <source>
        <dbReference type="ARBA" id="ARBA00022840"/>
    </source>
</evidence>
<feature type="domain" description="ATP-citrate synthase/succinyl-CoA ligase C-terminal" evidence="4">
    <location>
        <begin position="11"/>
        <end position="102"/>
    </location>
</feature>